<gene>
    <name evidence="2" type="ORF">B0I35DRAFT_427322</name>
</gene>
<sequence length="1295" mass="142936">MIEDLKATSARWDAERHAQPTRHPPARYHLSNTHELRRHHGSAGQPFLPSHVPDPVFDSHRYPGTGAPVYNRSAGNVTAPSPAYPATASSYSAILEQTFLPPRPPGPGPDSKRNSKLGKSGDILRLKLINDRMESEPDKSPTDGLEEQRQRQLEPVADELGHAMEVPTIKSNDEDSPRAFQGQQGGGNSRVRMSGVVRRVPIQAGETSSLGDASQHQPAPSIHSSALMSEWTKSTIITQTSTQTSIPSHSESVDSRRDSKAARAVMDSIKEDVEDSPAQDLVGSGLFMESSREEIDTLDHASLISATSTAFTPQQREDVIERFSRAILKALRTNLNCGAASDWSRQHILPLVRAALKSFTESVEVDTSKAAQVKGVKLIRHLRPDIARKVQDRVFETYREPDNTAAPMTLSHLTQMDISEKIGRWCSTSPHSYHPVSIESAEGRAKSQLESISSFNFSGKSDSIIASRDETLAEALGVYGAYVNPAEILERFKEQPVFAELVGKIESLLQQYHGQKMHLIRQKTSLSLRRQQGNGNGDGSRLCAVFNVDWNPRDFLTSNYEAGIHQSLKKVIAITGQTDHAELSPVGQYFKMNWPGEEELLVALEKALRGGNGWSRLQKSSSRRRKGLRSLSFDVSMNTLTVTGSEDFIISIAQQVAWLAAVCQEKKDQLTYAYVGFDETSSHTSGMSVFNIDVKLEAVPPEQERGRCWRNLLGPAVLIQGFPVPTRSHGEQGLEVNIATMAAISGTPKAVTFGGGFVFKARYHALVPTERLGSSIQWHVLDTYPKRLEWEDIDKACPTRLRGKANNGALRKCRSFFGWCPRVLELLGTERFEYSTVDYSKAVIPSQRVQVDKLVFGFSQWVTLTADISLGKKDGVVNTRPDDYETILDDARSTHIILHDTAQKRAVQSNAEDLILHLLLHRRENQKADPQRGANSKFGEPIMFANPDRRAKPTRQVMLDNAEKLLSLRKQFSSPDAQARRFKDEVKLVYSTIDALWANAYAGKWKSSVKLGFGTRYGVHGWEYMDVLKDSKSIQPKSITLKGTCGSWDQYAKDIGAVVLFAANLGDVLLPAPPFATCSSFASLPRDECYLAVRVDSVHHLFHRQGSLQDQRKLTDSGLTLRCHKDLFTPCSVARPSPRSKSCCGNHVVRLVSSAALPRDHRPIPLEEDGAVIIGRVKSRNFPWIRGGERNLAPTLPRSSSINQRVPSVTKGKISQHVADNQKTINVIQVGDGLGAVSRPKILPDAESRYLYIDAASSVANGLNSSPLSIPMSSSRTASSNASALLNRTRSSISS</sequence>
<dbReference type="OrthoDB" id="1577640at2759"/>
<feature type="region of interest" description="Disordered" evidence="1">
    <location>
        <begin position="1"/>
        <end position="60"/>
    </location>
</feature>
<feature type="compositionally biased region" description="Low complexity" evidence="1">
    <location>
        <begin position="1270"/>
        <end position="1289"/>
    </location>
</feature>
<feature type="region of interest" description="Disordered" evidence="1">
    <location>
        <begin position="98"/>
        <end position="150"/>
    </location>
</feature>
<dbReference type="Proteomes" id="UP000813444">
    <property type="component" value="Unassembled WGS sequence"/>
</dbReference>
<feature type="compositionally biased region" description="Basic and acidic residues" evidence="1">
    <location>
        <begin position="1"/>
        <end position="18"/>
    </location>
</feature>
<feature type="region of interest" description="Disordered" evidence="1">
    <location>
        <begin position="1270"/>
        <end position="1295"/>
    </location>
</feature>
<accession>A0A8K0SY44</accession>
<protein>
    <submittedName>
        <fullName evidence="2">Uncharacterized protein</fullName>
    </submittedName>
</protein>
<proteinExistence type="predicted"/>
<evidence type="ECO:0000313" key="2">
    <source>
        <dbReference type="EMBL" id="KAH7323219.1"/>
    </source>
</evidence>
<evidence type="ECO:0000256" key="1">
    <source>
        <dbReference type="SAM" id="MobiDB-lite"/>
    </source>
</evidence>
<feature type="compositionally biased region" description="Basic and acidic residues" evidence="1">
    <location>
        <begin position="122"/>
        <end position="150"/>
    </location>
</feature>
<reference evidence="2" key="1">
    <citation type="journal article" date="2021" name="Nat. Commun.">
        <title>Genetic determinants of endophytism in the Arabidopsis root mycobiome.</title>
        <authorList>
            <person name="Mesny F."/>
            <person name="Miyauchi S."/>
            <person name="Thiergart T."/>
            <person name="Pickel B."/>
            <person name="Atanasova L."/>
            <person name="Karlsson M."/>
            <person name="Huettel B."/>
            <person name="Barry K.W."/>
            <person name="Haridas S."/>
            <person name="Chen C."/>
            <person name="Bauer D."/>
            <person name="Andreopoulos W."/>
            <person name="Pangilinan J."/>
            <person name="LaButti K."/>
            <person name="Riley R."/>
            <person name="Lipzen A."/>
            <person name="Clum A."/>
            <person name="Drula E."/>
            <person name="Henrissat B."/>
            <person name="Kohler A."/>
            <person name="Grigoriev I.V."/>
            <person name="Martin F.M."/>
            <person name="Hacquard S."/>
        </authorList>
    </citation>
    <scope>NUCLEOTIDE SEQUENCE</scope>
    <source>
        <strain evidence="2">MPI-CAGE-CH-0235</strain>
    </source>
</reference>
<name>A0A8K0SY44_9HYPO</name>
<feature type="region of interest" description="Disordered" evidence="1">
    <location>
        <begin position="926"/>
        <end position="945"/>
    </location>
</feature>
<feature type="compositionally biased region" description="Basic and acidic residues" evidence="1">
    <location>
        <begin position="251"/>
        <end position="261"/>
    </location>
</feature>
<evidence type="ECO:0000313" key="3">
    <source>
        <dbReference type="Proteomes" id="UP000813444"/>
    </source>
</evidence>
<feature type="region of interest" description="Disordered" evidence="1">
    <location>
        <begin position="168"/>
        <end position="190"/>
    </location>
</feature>
<comment type="caution">
    <text evidence="2">The sequence shown here is derived from an EMBL/GenBank/DDBJ whole genome shotgun (WGS) entry which is preliminary data.</text>
</comment>
<feature type="region of interest" description="Disordered" evidence="1">
    <location>
        <begin position="239"/>
        <end position="261"/>
    </location>
</feature>
<dbReference type="EMBL" id="JAGPNK010000004">
    <property type="protein sequence ID" value="KAH7323219.1"/>
    <property type="molecule type" value="Genomic_DNA"/>
</dbReference>
<keyword evidence="3" id="KW-1185">Reference proteome</keyword>
<organism evidence="2 3">
    <name type="scientific">Stachybotrys elegans</name>
    <dbReference type="NCBI Taxonomy" id="80388"/>
    <lineage>
        <taxon>Eukaryota</taxon>
        <taxon>Fungi</taxon>
        <taxon>Dikarya</taxon>
        <taxon>Ascomycota</taxon>
        <taxon>Pezizomycotina</taxon>
        <taxon>Sordariomycetes</taxon>
        <taxon>Hypocreomycetidae</taxon>
        <taxon>Hypocreales</taxon>
        <taxon>Stachybotryaceae</taxon>
        <taxon>Stachybotrys</taxon>
    </lineage>
</organism>